<proteinExistence type="predicted"/>
<evidence type="ECO:0000256" key="1">
    <source>
        <dbReference type="ARBA" id="ARBA00023015"/>
    </source>
</evidence>
<dbReference type="Proteomes" id="UP000005801">
    <property type="component" value="Unassembled WGS sequence"/>
</dbReference>
<evidence type="ECO:0000259" key="5">
    <source>
        <dbReference type="PROSITE" id="PS50977"/>
    </source>
</evidence>
<evidence type="ECO:0000313" key="6">
    <source>
        <dbReference type="EMBL" id="EDM78558.1"/>
    </source>
</evidence>
<evidence type="ECO:0000256" key="4">
    <source>
        <dbReference type="PROSITE-ProRule" id="PRU00335"/>
    </source>
</evidence>
<dbReference type="OrthoDB" id="6430772at2"/>
<name>A6G6C9_9BACT</name>
<evidence type="ECO:0000256" key="3">
    <source>
        <dbReference type="ARBA" id="ARBA00023163"/>
    </source>
</evidence>
<accession>A6G6C9</accession>
<dbReference type="eggNOG" id="COG1309">
    <property type="taxonomic scope" value="Bacteria"/>
</dbReference>
<feature type="DNA-binding region" description="H-T-H motif" evidence="4">
    <location>
        <begin position="27"/>
        <end position="46"/>
    </location>
</feature>
<dbReference type="GO" id="GO:0003700">
    <property type="term" value="F:DNA-binding transcription factor activity"/>
    <property type="evidence" value="ECO:0007669"/>
    <property type="project" value="TreeGrafter"/>
</dbReference>
<evidence type="ECO:0000313" key="7">
    <source>
        <dbReference type="Proteomes" id="UP000005801"/>
    </source>
</evidence>
<keyword evidence="7" id="KW-1185">Reference proteome</keyword>
<sequence>MPKRIDDAAVFDAAMHVMLERGYAGATMSTIAELAEVSELTLFRKYGSKAQLLASAIEHGLSPMAEASFEPSGQLVEDLDRVVRVFVAANASRSRLLGLVMVESPRHPELVSVLRTPNRIIGKVAALVSHYQRAGELGLGEALDLVLALLGPLVVHSQLSHGNPELELAPLDLRWHVERFIHGHGGQP</sequence>
<feature type="domain" description="HTH tetR-type" evidence="5">
    <location>
        <begin position="4"/>
        <end position="64"/>
    </location>
</feature>
<dbReference type="PRINTS" id="PR00455">
    <property type="entry name" value="HTHTETR"/>
</dbReference>
<dbReference type="InterPro" id="IPR001647">
    <property type="entry name" value="HTH_TetR"/>
</dbReference>
<dbReference type="SUPFAM" id="SSF46689">
    <property type="entry name" value="Homeodomain-like"/>
    <property type="match status" value="1"/>
</dbReference>
<protein>
    <recommendedName>
        <fullName evidence="5">HTH tetR-type domain-containing protein</fullName>
    </recommendedName>
</protein>
<comment type="caution">
    <text evidence="6">The sequence shown here is derived from an EMBL/GenBank/DDBJ whole genome shotgun (WGS) entry which is preliminary data.</text>
</comment>
<keyword evidence="2 4" id="KW-0238">DNA-binding</keyword>
<gene>
    <name evidence="6" type="ORF">PPSIR1_15010</name>
</gene>
<dbReference type="PANTHER" id="PTHR30055:SF234">
    <property type="entry name" value="HTH-TYPE TRANSCRIPTIONAL REGULATOR BETI"/>
    <property type="match status" value="1"/>
</dbReference>
<dbReference type="STRING" id="391625.PPSIR1_15010"/>
<dbReference type="InterPro" id="IPR009057">
    <property type="entry name" value="Homeodomain-like_sf"/>
</dbReference>
<dbReference type="InterPro" id="IPR050109">
    <property type="entry name" value="HTH-type_TetR-like_transc_reg"/>
</dbReference>
<dbReference type="RefSeq" id="WP_006972278.1">
    <property type="nucleotide sequence ID" value="NZ_ABCS01000029.1"/>
</dbReference>
<organism evidence="6 7">
    <name type="scientific">Plesiocystis pacifica SIR-1</name>
    <dbReference type="NCBI Taxonomy" id="391625"/>
    <lineage>
        <taxon>Bacteria</taxon>
        <taxon>Pseudomonadati</taxon>
        <taxon>Myxococcota</taxon>
        <taxon>Polyangia</taxon>
        <taxon>Nannocystales</taxon>
        <taxon>Nannocystaceae</taxon>
        <taxon>Plesiocystis</taxon>
    </lineage>
</organism>
<dbReference type="PANTHER" id="PTHR30055">
    <property type="entry name" value="HTH-TYPE TRANSCRIPTIONAL REGULATOR RUTR"/>
    <property type="match status" value="1"/>
</dbReference>
<dbReference type="Pfam" id="PF00440">
    <property type="entry name" value="TetR_N"/>
    <property type="match status" value="1"/>
</dbReference>
<keyword evidence="3" id="KW-0804">Transcription</keyword>
<evidence type="ECO:0000256" key="2">
    <source>
        <dbReference type="ARBA" id="ARBA00023125"/>
    </source>
</evidence>
<dbReference type="Gene3D" id="1.10.357.10">
    <property type="entry name" value="Tetracycline Repressor, domain 2"/>
    <property type="match status" value="1"/>
</dbReference>
<keyword evidence="1" id="KW-0805">Transcription regulation</keyword>
<dbReference type="AlphaFoldDB" id="A6G6C9"/>
<reference evidence="6 7" key="1">
    <citation type="submission" date="2007-06" db="EMBL/GenBank/DDBJ databases">
        <authorList>
            <person name="Shimkets L."/>
            <person name="Ferriera S."/>
            <person name="Johnson J."/>
            <person name="Kravitz S."/>
            <person name="Beeson K."/>
            <person name="Sutton G."/>
            <person name="Rogers Y.-H."/>
            <person name="Friedman R."/>
            <person name="Frazier M."/>
            <person name="Venter J.C."/>
        </authorList>
    </citation>
    <scope>NUCLEOTIDE SEQUENCE [LARGE SCALE GENOMIC DNA]</scope>
    <source>
        <strain evidence="6 7">SIR-1</strain>
    </source>
</reference>
<dbReference type="GO" id="GO:0000976">
    <property type="term" value="F:transcription cis-regulatory region binding"/>
    <property type="evidence" value="ECO:0007669"/>
    <property type="project" value="TreeGrafter"/>
</dbReference>
<dbReference type="EMBL" id="ABCS01000029">
    <property type="protein sequence ID" value="EDM78558.1"/>
    <property type="molecule type" value="Genomic_DNA"/>
</dbReference>
<dbReference type="PROSITE" id="PS50977">
    <property type="entry name" value="HTH_TETR_2"/>
    <property type="match status" value="1"/>
</dbReference>